<organism evidence="5 6">
    <name type="scientific">Prorocentrum cordatum</name>
    <dbReference type="NCBI Taxonomy" id="2364126"/>
    <lineage>
        <taxon>Eukaryota</taxon>
        <taxon>Sar</taxon>
        <taxon>Alveolata</taxon>
        <taxon>Dinophyceae</taxon>
        <taxon>Prorocentrales</taxon>
        <taxon>Prorocentraceae</taxon>
        <taxon>Prorocentrum</taxon>
    </lineage>
</organism>
<evidence type="ECO:0000313" key="6">
    <source>
        <dbReference type="Proteomes" id="UP001189429"/>
    </source>
</evidence>
<evidence type="ECO:0000256" key="2">
    <source>
        <dbReference type="ARBA" id="ARBA00012007"/>
    </source>
</evidence>
<feature type="compositionally biased region" description="Low complexity" evidence="4">
    <location>
        <begin position="1"/>
        <end position="19"/>
    </location>
</feature>
<dbReference type="PANTHER" id="PTHR12684">
    <property type="entry name" value="PUTATIVE PHOSPHOTRANSFERASE"/>
    <property type="match status" value="1"/>
</dbReference>
<evidence type="ECO:0000256" key="1">
    <source>
        <dbReference type="ARBA" id="ARBA00003343"/>
    </source>
</evidence>
<evidence type="ECO:0000256" key="4">
    <source>
        <dbReference type="SAM" id="MobiDB-lite"/>
    </source>
</evidence>
<dbReference type="EC" id="2.7.1.160" evidence="2"/>
<dbReference type="InterPro" id="IPR042080">
    <property type="entry name" value="RNA_2'-PTrans_N"/>
</dbReference>
<name>A0ABN9XA83_9DINO</name>
<dbReference type="InterPro" id="IPR002745">
    <property type="entry name" value="Ptrans_KptA/Tpt1"/>
</dbReference>
<dbReference type="PANTHER" id="PTHR12684:SF2">
    <property type="entry name" value="TRNA 2'-PHOSPHOTRANSFERASE 1"/>
    <property type="match status" value="1"/>
</dbReference>
<keyword evidence="6" id="KW-1185">Reference proteome</keyword>
<gene>
    <name evidence="5" type="ORF">PCOR1329_LOCUS74906</name>
</gene>
<comment type="catalytic activity">
    <reaction evidence="3">
        <text>2'-phospho-[ligated tRNA] + NAD(+) = mature tRNA + ADP-alpha-D-ribose 1'',2''-cyclic phosphate + nicotinamide</text>
        <dbReference type="Rhea" id="RHEA:23324"/>
        <dbReference type="Rhea" id="RHEA-COMP:11106"/>
        <dbReference type="Rhea" id="RHEA-COMP:11107"/>
        <dbReference type="ChEBI" id="CHEBI:17154"/>
        <dbReference type="ChEBI" id="CHEBI:57540"/>
        <dbReference type="ChEBI" id="CHEBI:76596"/>
        <dbReference type="ChEBI" id="CHEBI:82883"/>
        <dbReference type="ChEBI" id="CHEBI:85027"/>
        <dbReference type="EC" id="2.7.1.160"/>
    </reaction>
</comment>
<dbReference type="SUPFAM" id="SSF56399">
    <property type="entry name" value="ADP-ribosylation"/>
    <property type="match status" value="1"/>
</dbReference>
<comment type="caution">
    <text evidence="5">The sequence shown here is derived from an EMBL/GenBank/DDBJ whole genome shotgun (WGS) entry which is preliminary data.</text>
</comment>
<dbReference type="Proteomes" id="UP001189429">
    <property type="component" value="Unassembled WGS sequence"/>
</dbReference>
<comment type="function">
    <text evidence="1">Catalyzes the last step of tRNA splicing, the transfer of the splice junction 2'-phosphate from ligated tRNA to NAD to produce ADP-ribose 1''-2'' cyclic phosphate.</text>
</comment>
<sequence>MEPPAEDAAAPEADESAPAVSGEPAPGEAAKADEENDGQVDKGNNRNNRTLEQMMSLKDGDDERTQISKKVSWILRHGAKRVNIEIDDDGWVSVENLLGSAILEGVDDTKLMGMINESNIQKPRYEVRDTENGKCVRAVAKHTIQGMATSANKGGDRPDRRRIGKGCAGKGEDQYEGGFARAHGVCGGAAEQTAQSASLAGGARHVRRIRQARVAAASKEMAYEQQLQDGARGSLEVPGGAQRFPGVLKWIVSISNMGVVGEETTEVVRDEDFNAGAFPGEAPQV</sequence>
<dbReference type="Pfam" id="PF01885">
    <property type="entry name" value="PTS_2-RNA"/>
    <property type="match status" value="1"/>
</dbReference>
<evidence type="ECO:0000256" key="3">
    <source>
        <dbReference type="ARBA" id="ARBA00047949"/>
    </source>
</evidence>
<dbReference type="EMBL" id="CAUYUJ010020187">
    <property type="protein sequence ID" value="CAK0896435.1"/>
    <property type="molecule type" value="Genomic_DNA"/>
</dbReference>
<evidence type="ECO:0000313" key="5">
    <source>
        <dbReference type="EMBL" id="CAK0896435.1"/>
    </source>
</evidence>
<dbReference type="Gene3D" id="1.10.10.970">
    <property type="entry name" value="RNA 2'-phosphotransferase, Tpt1/KptA family, N-terminal domain"/>
    <property type="match status" value="1"/>
</dbReference>
<proteinExistence type="predicted"/>
<feature type="region of interest" description="Disordered" evidence="4">
    <location>
        <begin position="1"/>
        <end position="63"/>
    </location>
</feature>
<feature type="region of interest" description="Disordered" evidence="4">
    <location>
        <begin position="149"/>
        <end position="169"/>
    </location>
</feature>
<accession>A0ABN9XA83</accession>
<reference evidence="5" key="1">
    <citation type="submission" date="2023-10" db="EMBL/GenBank/DDBJ databases">
        <authorList>
            <person name="Chen Y."/>
            <person name="Shah S."/>
            <person name="Dougan E. K."/>
            <person name="Thang M."/>
            <person name="Chan C."/>
        </authorList>
    </citation>
    <scope>NUCLEOTIDE SEQUENCE [LARGE SCALE GENOMIC DNA]</scope>
</reference>
<protein>
    <recommendedName>
        <fullName evidence="2">2'-phosphotransferase</fullName>
        <ecNumber evidence="2">2.7.1.160</ecNumber>
    </recommendedName>
</protein>